<reference evidence="8 9" key="1">
    <citation type="submission" date="2015-01" db="EMBL/GenBank/DDBJ databases">
        <title>Rufibacter sp./DG31D/ whole genome sequencing.</title>
        <authorList>
            <person name="Kim M.K."/>
            <person name="Srinivasan S."/>
            <person name="Lee J.-J."/>
        </authorList>
    </citation>
    <scope>NUCLEOTIDE SEQUENCE [LARGE SCALE GENOMIC DNA]</scope>
    <source>
        <strain evidence="8 9">DG31D</strain>
    </source>
</reference>
<dbReference type="Gene3D" id="3.40.50.150">
    <property type="entry name" value="Vaccinia Virus protein VP39"/>
    <property type="match status" value="1"/>
</dbReference>
<evidence type="ECO:0000256" key="5">
    <source>
        <dbReference type="ARBA" id="ARBA00022691"/>
    </source>
</evidence>
<dbReference type="HAMAP" id="MF_01007">
    <property type="entry name" value="16SrRNA_methyltr_H"/>
    <property type="match status" value="1"/>
</dbReference>
<evidence type="ECO:0000256" key="4">
    <source>
        <dbReference type="ARBA" id="ARBA00022679"/>
    </source>
</evidence>
<dbReference type="PATRIC" id="fig|1379910.4.peg.2286"/>
<keyword evidence="4 6" id="KW-0808">Transferase</keyword>
<dbReference type="EC" id="2.1.1.199" evidence="6"/>
<keyword evidence="6" id="KW-0963">Cytoplasm</keyword>
<keyword evidence="3 6" id="KW-0489">Methyltransferase</keyword>
<dbReference type="Gene3D" id="1.10.150.170">
    <property type="entry name" value="Putative methyltransferase TM0872, insert domain"/>
    <property type="match status" value="1"/>
</dbReference>
<dbReference type="STRING" id="1379910.TH63_10535"/>
<evidence type="ECO:0000256" key="7">
    <source>
        <dbReference type="SAM" id="MobiDB-lite"/>
    </source>
</evidence>
<dbReference type="SUPFAM" id="SSF81799">
    <property type="entry name" value="Putative methyltransferase TM0872, insert domain"/>
    <property type="match status" value="1"/>
</dbReference>
<feature type="binding site" evidence="6">
    <location>
        <position position="75"/>
    </location>
    <ligand>
        <name>S-adenosyl-L-methionine</name>
        <dbReference type="ChEBI" id="CHEBI:59789"/>
    </ligand>
</feature>
<feature type="binding site" evidence="6">
    <location>
        <position position="103"/>
    </location>
    <ligand>
        <name>S-adenosyl-L-methionine</name>
        <dbReference type="ChEBI" id="CHEBI:59789"/>
    </ligand>
</feature>
<keyword evidence="9" id="KW-1185">Reference proteome</keyword>
<feature type="binding site" evidence="6">
    <location>
        <position position="51"/>
    </location>
    <ligand>
        <name>S-adenosyl-L-methionine</name>
        <dbReference type="ChEBI" id="CHEBI:59789"/>
    </ligand>
</feature>
<keyword evidence="2 6" id="KW-0698">rRNA processing</keyword>
<evidence type="ECO:0000313" key="9">
    <source>
        <dbReference type="Proteomes" id="UP000036458"/>
    </source>
</evidence>
<dbReference type="PIRSF" id="PIRSF004486">
    <property type="entry name" value="MraW"/>
    <property type="match status" value="1"/>
</dbReference>
<dbReference type="AlphaFoldDB" id="A0A0H4VJK0"/>
<dbReference type="PANTHER" id="PTHR11265:SF0">
    <property type="entry name" value="12S RRNA N4-METHYLCYTIDINE METHYLTRANSFERASE"/>
    <property type="match status" value="1"/>
</dbReference>
<evidence type="ECO:0000256" key="1">
    <source>
        <dbReference type="ARBA" id="ARBA00010396"/>
    </source>
</evidence>
<name>A0A0H4VJK0_9BACT</name>
<dbReference type="PANTHER" id="PTHR11265">
    <property type="entry name" value="S-ADENOSYL-METHYLTRANSFERASE MRAW"/>
    <property type="match status" value="1"/>
</dbReference>
<dbReference type="OrthoDB" id="9806637at2"/>
<dbReference type="Proteomes" id="UP000036458">
    <property type="component" value="Chromosome"/>
</dbReference>
<evidence type="ECO:0000313" key="8">
    <source>
        <dbReference type="EMBL" id="AKQ45980.1"/>
    </source>
</evidence>
<comment type="function">
    <text evidence="6">Specifically methylates the N4 position of cytidine in position 1402 (C1402) of 16S rRNA.</text>
</comment>
<protein>
    <recommendedName>
        <fullName evidence="6">Ribosomal RNA small subunit methyltransferase H</fullName>
        <ecNumber evidence="6">2.1.1.199</ecNumber>
    </recommendedName>
    <alternativeName>
        <fullName evidence="6">16S rRNA m(4)C1402 methyltransferase</fullName>
    </alternativeName>
    <alternativeName>
        <fullName evidence="6">rRNA (cytosine-N(4)-)-methyltransferase RsmH</fullName>
    </alternativeName>
</protein>
<dbReference type="InterPro" id="IPR002903">
    <property type="entry name" value="RsmH"/>
</dbReference>
<dbReference type="Pfam" id="PF01795">
    <property type="entry name" value="Methyltransf_5"/>
    <property type="match status" value="1"/>
</dbReference>
<organism evidence="8 9">
    <name type="scientific">Rufibacter radiotolerans</name>
    <dbReference type="NCBI Taxonomy" id="1379910"/>
    <lineage>
        <taxon>Bacteria</taxon>
        <taxon>Pseudomonadati</taxon>
        <taxon>Bacteroidota</taxon>
        <taxon>Cytophagia</taxon>
        <taxon>Cytophagales</taxon>
        <taxon>Hymenobacteraceae</taxon>
        <taxon>Rufibacter</taxon>
    </lineage>
</organism>
<feature type="binding site" evidence="6">
    <location>
        <position position="96"/>
    </location>
    <ligand>
        <name>S-adenosyl-L-methionine</name>
        <dbReference type="ChEBI" id="CHEBI:59789"/>
    </ligand>
</feature>
<sequence>MQYHQPVLLQESVDALAIKPGGIYVDVTFGGGGHSAYILEKMQGGQLYSFDQDTDAEQQAEKLISDKFTFVKANFRYLKKYLRLYGVKQVDGILADLGVSSHQFNTAERGFSTRFEGPLDMRMDKDSPVSAKEVINEYSEEQLHRIFGMYGEVKNAKTLAREVVSARNVQPIETISDFKKAIAGCTPRGKENKYLAQVFQALRIEVNDEMKALEEMLEQAVEVLKPGGRLSVISYHSLEDRLVKNYIAKGKFFGEVEKDFFGNEIKPLDSITRKPIVPSAQELQENNRSRSAKLRVAVKRETQESSKK</sequence>
<dbReference type="GO" id="GO:0071424">
    <property type="term" value="F:rRNA (cytosine-N4-)-methyltransferase activity"/>
    <property type="evidence" value="ECO:0007669"/>
    <property type="project" value="UniProtKB-UniRule"/>
</dbReference>
<dbReference type="SUPFAM" id="SSF53335">
    <property type="entry name" value="S-adenosyl-L-methionine-dependent methyltransferases"/>
    <property type="match status" value="1"/>
</dbReference>
<comment type="similarity">
    <text evidence="1 6">Belongs to the methyltransferase superfamily. RsmH family.</text>
</comment>
<keyword evidence="5 6" id="KW-0949">S-adenosyl-L-methionine</keyword>
<evidence type="ECO:0000256" key="2">
    <source>
        <dbReference type="ARBA" id="ARBA00022552"/>
    </source>
</evidence>
<feature type="compositionally biased region" description="Basic and acidic residues" evidence="7">
    <location>
        <begin position="298"/>
        <end position="308"/>
    </location>
</feature>
<dbReference type="GO" id="GO:0070475">
    <property type="term" value="P:rRNA base methylation"/>
    <property type="evidence" value="ECO:0007669"/>
    <property type="project" value="UniProtKB-UniRule"/>
</dbReference>
<dbReference type="EMBL" id="CP010777">
    <property type="protein sequence ID" value="AKQ45980.1"/>
    <property type="molecule type" value="Genomic_DNA"/>
</dbReference>
<evidence type="ECO:0000256" key="6">
    <source>
        <dbReference type="HAMAP-Rule" id="MF_01007"/>
    </source>
</evidence>
<dbReference type="RefSeq" id="WP_048920914.1">
    <property type="nucleotide sequence ID" value="NZ_CP010777.1"/>
</dbReference>
<gene>
    <name evidence="6" type="primary">rsmH</name>
    <name evidence="8" type="ORF">TH63_10535</name>
</gene>
<proteinExistence type="inferred from homology"/>
<dbReference type="NCBIfam" id="TIGR00006">
    <property type="entry name" value="16S rRNA (cytosine(1402)-N(4))-methyltransferase RsmH"/>
    <property type="match status" value="1"/>
</dbReference>
<dbReference type="GO" id="GO:0005737">
    <property type="term" value="C:cytoplasm"/>
    <property type="evidence" value="ECO:0007669"/>
    <property type="project" value="UniProtKB-SubCell"/>
</dbReference>
<comment type="subcellular location">
    <subcellularLocation>
        <location evidence="6">Cytoplasm</location>
    </subcellularLocation>
</comment>
<evidence type="ECO:0000256" key="3">
    <source>
        <dbReference type="ARBA" id="ARBA00022603"/>
    </source>
</evidence>
<dbReference type="InterPro" id="IPR023397">
    <property type="entry name" value="SAM-dep_MeTrfase_MraW_recog"/>
</dbReference>
<feature type="region of interest" description="Disordered" evidence="7">
    <location>
        <begin position="279"/>
        <end position="308"/>
    </location>
</feature>
<comment type="catalytic activity">
    <reaction evidence="6">
        <text>cytidine(1402) in 16S rRNA + S-adenosyl-L-methionine = N(4)-methylcytidine(1402) in 16S rRNA + S-adenosyl-L-homocysteine + H(+)</text>
        <dbReference type="Rhea" id="RHEA:42928"/>
        <dbReference type="Rhea" id="RHEA-COMP:10286"/>
        <dbReference type="Rhea" id="RHEA-COMP:10287"/>
        <dbReference type="ChEBI" id="CHEBI:15378"/>
        <dbReference type="ChEBI" id="CHEBI:57856"/>
        <dbReference type="ChEBI" id="CHEBI:59789"/>
        <dbReference type="ChEBI" id="CHEBI:74506"/>
        <dbReference type="ChEBI" id="CHEBI:82748"/>
        <dbReference type="EC" id="2.1.1.199"/>
    </reaction>
</comment>
<accession>A0A0H4VJK0</accession>
<dbReference type="InterPro" id="IPR029063">
    <property type="entry name" value="SAM-dependent_MTases_sf"/>
</dbReference>
<feature type="binding site" evidence="6">
    <location>
        <begin position="32"/>
        <end position="34"/>
    </location>
    <ligand>
        <name>S-adenosyl-L-methionine</name>
        <dbReference type="ChEBI" id="CHEBI:59789"/>
    </ligand>
</feature>
<dbReference type="KEGG" id="ruf:TH63_10535"/>